<accession>W4G1D5</accession>
<name>W4G1D5_APHAT</name>
<protein>
    <submittedName>
        <fullName evidence="1">Uncharacterized protein</fullName>
    </submittedName>
</protein>
<evidence type="ECO:0000313" key="1">
    <source>
        <dbReference type="EMBL" id="ETV73510.1"/>
    </source>
</evidence>
<dbReference type="RefSeq" id="XP_009836936.1">
    <property type="nucleotide sequence ID" value="XM_009838634.1"/>
</dbReference>
<reference evidence="1" key="1">
    <citation type="submission" date="2013-12" db="EMBL/GenBank/DDBJ databases">
        <title>The Genome Sequence of Aphanomyces astaci APO3.</title>
        <authorList>
            <consortium name="The Broad Institute Genomics Platform"/>
            <person name="Russ C."/>
            <person name="Tyler B."/>
            <person name="van West P."/>
            <person name="Dieguez-Uribeondo J."/>
            <person name="Young S.K."/>
            <person name="Zeng Q."/>
            <person name="Gargeya S."/>
            <person name="Fitzgerald M."/>
            <person name="Abouelleil A."/>
            <person name="Alvarado L."/>
            <person name="Chapman S.B."/>
            <person name="Gainer-Dewar J."/>
            <person name="Goldberg J."/>
            <person name="Griggs A."/>
            <person name="Gujja S."/>
            <person name="Hansen M."/>
            <person name="Howarth C."/>
            <person name="Imamovic A."/>
            <person name="Ireland A."/>
            <person name="Larimer J."/>
            <person name="McCowan C."/>
            <person name="Murphy C."/>
            <person name="Pearson M."/>
            <person name="Poon T.W."/>
            <person name="Priest M."/>
            <person name="Roberts A."/>
            <person name="Saif S."/>
            <person name="Shea T."/>
            <person name="Sykes S."/>
            <person name="Wortman J."/>
            <person name="Nusbaum C."/>
            <person name="Birren B."/>
        </authorList>
    </citation>
    <scope>NUCLEOTIDE SEQUENCE [LARGE SCALE GENOMIC DNA]</scope>
    <source>
        <strain evidence="1">APO3</strain>
    </source>
</reference>
<organism evidence="1">
    <name type="scientific">Aphanomyces astaci</name>
    <name type="common">Crayfish plague agent</name>
    <dbReference type="NCBI Taxonomy" id="112090"/>
    <lineage>
        <taxon>Eukaryota</taxon>
        <taxon>Sar</taxon>
        <taxon>Stramenopiles</taxon>
        <taxon>Oomycota</taxon>
        <taxon>Saprolegniomycetes</taxon>
        <taxon>Saprolegniales</taxon>
        <taxon>Verrucalvaceae</taxon>
        <taxon>Aphanomyces</taxon>
    </lineage>
</organism>
<dbReference type="GeneID" id="20813631"/>
<proteinExistence type="predicted"/>
<dbReference type="AlphaFoldDB" id="W4G1D5"/>
<sequence length="97" mass="10721">MFEMFGVLPSTFATMLCNNEVALGLALENTDQASVHYTSKGAQWAPQVADREPLVHWVCPSSAYLQNAMFNGSWHRIFMTGTLLFGADGTFGCQKQE</sequence>
<dbReference type="EMBL" id="KI913148">
    <property type="protein sequence ID" value="ETV73510.1"/>
    <property type="molecule type" value="Genomic_DNA"/>
</dbReference>
<dbReference type="VEuPathDB" id="FungiDB:H257_11635"/>
<gene>
    <name evidence="1" type="ORF">H257_11635</name>
</gene>